<feature type="compositionally biased region" description="Basic and acidic residues" evidence="7">
    <location>
        <begin position="368"/>
        <end position="378"/>
    </location>
</feature>
<dbReference type="InterPro" id="IPR006073">
    <property type="entry name" value="GTP-bd"/>
</dbReference>
<dbReference type="PROSITE" id="PS51710">
    <property type="entry name" value="G_OBG"/>
    <property type="match status" value="1"/>
</dbReference>
<dbReference type="OMA" id="EWKNDVM"/>
<evidence type="ECO:0000256" key="2">
    <source>
        <dbReference type="ARBA" id="ARBA00022517"/>
    </source>
</evidence>
<dbReference type="VEuPathDB" id="AmoebaDB:NfTy_018740"/>
<dbReference type="Pfam" id="PF17835">
    <property type="entry name" value="NOG1_N"/>
    <property type="match status" value="1"/>
</dbReference>
<dbReference type="RefSeq" id="XP_044567261.1">
    <property type="nucleotide sequence ID" value="XM_044701890.1"/>
</dbReference>
<keyword evidence="10" id="KW-1185">Reference proteome</keyword>
<comment type="caution">
    <text evidence="9">The sequence shown here is derived from an EMBL/GenBank/DDBJ whole genome shotgun (WGS) entry which is preliminary data.</text>
</comment>
<keyword evidence="4" id="KW-0342">GTP-binding</keyword>
<feature type="region of interest" description="Disordered" evidence="7">
    <location>
        <begin position="542"/>
        <end position="597"/>
    </location>
</feature>
<dbReference type="InterPro" id="IPR012973">
    <property type="entry name" value="NOG_C"/>
</dbReference>
<keyword evidence="5 6" id="KW-0539">Nucleus</keyword>
<feature type="domain" description="OBG-type G" evidence="8">
    <location>
        <begin position="169"/>
        <end position="340"/>
    </location>
</feature>
<gene>
    <name evidence="9" type="ORF">FDP41_011478</name>
</gene>
<evidence type="ECO:0000313" key="9">
    <source>
        <dbReference type="EMBL" id="KAF0982548.1"/>
    </source>
</evidence>
<accession>A0A6A5CA53</accession>
<dbReference type="OrthoDB" id="415015at2759"/>
<dbReference type="SUPFAM" id="SSF52540">
    <property type="entry name" value="P-loop containing nucleoside triphosphate hydrolases"/>
    <property type="match status" value="1"/>
</dbReference>
<dbReference type="VEuPathDB" id="AmoebaDB:FDP41_011478"/>
<name>A0A6A5CA53_NAEFO</name>
<reference evidence="9 10" key="1">
    <citation type="journal article" date="2019" name="Sci. Rep.">
        <title>Nanopore sequencing improves the draft genome of the human pathogenic amoeba Naegleria fowleri.</title>
        <authorList>
            <person name="Liechti N."/>
            <person name="Schurch N."/>
            <person name="Bruggmann R."/>
            <person name="Wittwer M."/>
        </authorList>
    </citation>
    <scope>NUCLEOTIDE SEQUENCE [LARGE SCALE GENOMIC DNA]</scope>
    <source>
        <strain evidence="9 10">ATCC 30894</strain>
    </source>
</reference>
<keyword evidence="3" id="KW-0547">Nucleotide-binding</keyword>
<dbReference type="GeneID" id="68118693"/>
<dbReference type="PANTHER" id="PTHR45759">
    <property type="entry name" value="NUCLEOLAR GTP-BINDING PROTEIN 1"/>
    <property type="match status" value="1"/>
</dbReference>
<dbReference type="Gene3D" id="1.20.120.1190">
    <property type="match status" value="1"/>
</dbReference>
<evidence type="ECO:0000256" key="3">
    <source>
        <dbReference type="ARBA" id="ARBA00022741"/>
    </source>
</evidence>
<dbReference type="VEuPathDB" id="AmoebaDB:NF0029280"/>
<comment type="similarity">
    <text evidence="6">Belongs to the TRAFAC class OBG-HflX-like GTPase superfamily. OBG GTPase family. NOG subfamily.</text>
</comment>
<comment type="subcellular location">
    <subcellularLocation>
        <location evidence="1 6">Nucleus</location>
        <location evidence="1 6">Nucleolus</location>
    </subcellularLocation>
</comment>
<dbReference type="GO" id="GO:0042254">
    <property type="term" value="P:ribosome biogenesis"/>
    <property type="evidence" value="ECO:0007669"/>
    <property type="project" value="UniProtKB-KW"/>
</dbReference>
<evidence type="ECO:0000259" key="8">
    <source>
        <dbReference type="PROSITE" id="PS51710"/>
    </source>
</evidence>
<dbReference type="GO" id="GO:0005525">
    <property type="term" value="F:GTP binding"/>
    <property type="evidence" value="ECO:0007669"/>
    <property type="project" value="UniProtKB-KW"/>
</dbReference>
<dbReference type="InterPro" id="IPR010674">
    <property type="entry name" value="NOG1_Rossman_fold_dom"/>
</dbReference>
<feature type="compositionally biased region" description="Basic and acidic residues" evidence="7">
    <location>
        <begin position="578"/>
        <end position="597"/>
    </location>
</feature>
<keyword evidence="2 6" id="KW-0690">Ribosome biogenesis</keyword>
<evidence type="ECO:0000256" key="1">
    <source>
        <dbReference type="ARBA" id="ARBA00004604"/>
    </source>
</evidence>
<feature type="compositionally biased region" description="Acidic residues" evidence="7">
    <location>
        <begin position="391"/>
        <end position="400"/>
    </location>
</feature>
<dbReference type="AlphaFoldDB" id="A0A6A5CA53"/>
<dbReference type="PIRSF" id="PIRSF038919">
    <property type="entry name" value="NOG1"/>
    <property type="match status" value="1"/>
</dbReference>
<dbReference type="GO" id="GO:0005730">
    <property type="term" value="C:nucleolus"/>
    <property type="evidence" value="ECO:0007669"/>
    <property type="project" value="UniProtKB-SubCell"/>
</dbReference>
<dbReference type="Pfam" id="PF06858">
    <property type="entry name" value="NOG1"/>
    <property type="match status" value="1"/>
</dbReference>
<dbReference type="InterPro" id="IPR031167">
    <property type="entry name" value="G_OBG"/>
</dbReference>
<dbReference type="CDD" id="cd01897">
    <property type="entry name" value="NOG"/>
    <property type="match status" value="1"/>
</dbReference>
<sequence length="685" mass="78599">MVVYNFKKITPVPNGKEFMDIVLSKTQRKTPTEIHPQYAINRIRRFYMRKVKFCQQTIHDRITLILDEFPRLGDIHPFYEDLMNVLYDKDHYKLALGQLSTCRNVVDAIGRDYVRLLKYGDSLYRCKQLKRAALGRMITVLTKQNSSLVYLEQVRQHLARLPSIDPSSRTLILVGYPNVGKSSFMNNMTRAQVDVQPYPFTTKSLFVGHMEYRYLKWQLIDTPGILDHPLEQRNTIEMQSITAMAHLRSTILYLCDVSETCGYNIKQQCDLFKNIKPLFAGKPVLLVLTKIDLVRYEDLSDENKKMLQEIADMCSDMIGISNINQSGLNDVKTRACDLLLQNRVEAKINHGKKSVESILNRVHLAQPKKRDDKIREPQIPESVLRKRAGMDDESNGDMEDEPRITEKHLENLGGGAGVYTPDYKKHYLLKNDEWKYDIIPEIIDGKNIADYVDPEIDRRLEELEKEEDERLREEGGFEGGVNYADEEFYVDSEEEEDFKKIMDKKSVIIQTNRINKNTNHPKLTRKDKPIDLNSIVSELKDRGVPEEALEKARSSSVARTSSVGRTHKLATSSVGPRARSESKMARNRSASEKRAATEYDSVDIDKTALSKKRSLTPHNPLTEKIGRFAGIKDAKKQVSAVKLGLKKIKTLQASGKRSEADHVIFNMKPKHLFSGKTTIGKKDYR</sequence>
<dbReference type="InterPro" id="IPR041623">
    <property type="entry name" value="NOG1_N"/>
</dbReference>
<proteinExistence type="inferred from homology"/>
<feature type="compositionally biased region" description="Basic and acidic residues" evidence="7">
    <location>
        <begin position="542"/>
        <end position="553"/>
    </location>
</feature>
<evidence type="ECO:0000256" key="4">
    <source>
        <dbReference type="ARBA" id="ARBA00023134"/>
    </source>
</evidence>
<dbReference type="Proteomes" id="UP000444721">
    <property type="component" value="Unassembled WGS sequence"/>
</dbReference>
<feature type="compositionally biased region" description="Low complexity" evidence="7">
    <location>
        <begin position="554"/>
        <end position="564"/>
    </location>
</feature>
<dbReference type="FunFam" id="1.20.120.1190:FF:000001">
    <property type="entry name" value="Nucleolar GTP-binding protein 1"/>
    <property type="match status" value="1"/>
</dbReference>
<feature type="region of interest" description="Disordered" evidence="7">
    <location>
        <begin position="367"/>
        <end position="400"/>
    </location>
</feature>
<organism evidence="9 10">
    <name type="scientific">Naegleria fowleri</name>
    <name type="common">Brain eating amoeba</name>
    <dbReference type="NCBI Taxonomy" id="5763"/>
    <lineage>
        <taxon>Eukaryota</taxon>
        <taxon>Discoba</taxon>
        <taxon>Heterolobosea</taxon>
        <taxon>Tetramitia</taxon>
        <taxon>Eutetramitia</taxon>
        <taxon>Vahlkampfiidae</taxon>
        <taxon>Naegleria</taxon>
    </lineage>
</organism>
<evidence type="ECO:0000313" key="10">
    <source>
        <dbReference type="Proteomes" id="UP000444721"/>
    </source>
</evidence>
<evidence type="ECO:0000256" key="5">
    <source>
        <dbReference type="ARBA" id="ARBA00023242"/>
    </source>
</evidence>
<protein>
    <recommendedName>
        <fullName evidence="6">Nucleolar GTP-binding protein 1</fullName>
    </recommendedName>
</protein>
<dbReference type="Gene3D" id="3.40.50.300">
    <property type="entry name" value="P-loop containing nucleotide triphosphate hydrolases"/>
    <property type="match status" value="1"/>
</dbReference>
<dbReference type="EMBL" id="VFQX01000009">
    <property type="protein sequence ID" value="KAF0982548.1"/>
    <property type="molecule type" value="Genomic_DNA"/>
</dbReference>
<dbReference type="Pfam" id="PF08155">
    <property type="entry name" value="NOGCT"/>
    <property type="match status" value="1"/>
</dbReference>
<evidence type="ECO:0000256" key="6">
    <source>
        <dbReference type="PIRNR" id="PIRNR038919"/>
    </source>
</evidence>
<dbReference type="InterPro" id="IPR024926">
    <property type="entry name" value="NOG1"/>
</dbReference>
<dbReference type="PRINTS" id="PR00326">
    <property type="entry name" value="GTP1OBG"/>
</dbReference>
<comment type="function">
    <text evidence="6">Involved in the biogenesis of the 60S ribosomal subunit.</text>
</comment>
<evidence type="ECO:0000256" key="7">
    <source>
        <dbReference type="SAM" id="MobiDB-lite"/>
    </source>
</evidence>
<dbReference type="InterPro" id="IPR027417">
    <property type="entry name" value="P-loop_NTPase"/>
</dbReference>